<feature type="signal peptide" evidence="2">
    <location>
        <begin position="1"/>
        <end position="33"/>
    </location>
</feature>
<reference evidence="4" key="2">
    <citation type="submission" date="2020-05" db="UniProtKB">
        <authorList>
            <consortium name="EnsemblMetazoa"/>
        </authorList>
    </citation>
    <scope>IDENTIFICATION</scope>
</reference>
<evidence type="ECO:0000256" key="1">
    <source>
        <dbReference type="SAM" id="MobiDB-lite"/>
    </source>
</evidence>
<organism evidence="3">
    <name type="scientific">Anopheles sinensis</name>
    <name type="common">Mosquito</name>
    <dbReference type="NCBI Taxonomy" id="74873"/>
    <lineage>
        <taxon>Eukaryota</taxon>
        <taxon>Metazoa</taxon>
        <taxon>Ecdysozoa</taxon>
        <taxon>Arthropoda</taxon>
        <taxon>Hexapoda</taxon>
        <taxon>Insecta</taxon>
        <taxon>Pterygota</taxon>
        <taxon>Neoptera</taxon>
        <taxon>Endopterygota</taxon>
        <taxon>Diptera</taxon>
        <taxon>Nematocera</taxon>
        <taxon>Culicoidea</taxon>
        <taxon>Culicidae</taxon>
        <taxon>Anophelinae</taxon>
        <taxon>Anopheles</taxon>
    </lineage>
</organism>
<dbReference type="EnsemblMetazoa" id="ASIC002739-RA">
    <property type="protein sequence ID" value="ASIC002739-PA"/>
    <property type="gene ID" value="ASIC002739"/>
</dbReference>
<feature type="chain" id="PRO_5001783360" evidence="2">
    <location>
        <begin position="34"/>
        <end position="96"/>
    </location>
</feature>
<feature type="compositionally biased region" description="Basic and acidic residues" evidence="1">
    <location>
        <begin position="87"/>
        <end position="96"/>
    </location>
</feature>
<protein>
    <submittedName>
        <fullName evidence="3 4">Uncharacterized protein</fullName>
    </submittedName>
</protein>
<evidence type="ECO:0000313" key="5">
    <source>
        <dbReference type="Proteomes" id="UP000030765"/>
    </source>
</evidence>
<evidence type="ECO:0000313" key="3">
    <source>
        <dbReference type="EMBL" id="KFB35813.1"/>
    </source>
</evidence>
<dbReference type="EMBL" id="KE524629">
    <property type="protein sequence ID" value="KFB35813.1"/>
    <property type="molecule type" value="Genomic_DNA"/>
</dbReference>
<name>A0A084VCW9_ANOSI</name>
<dbReference type="VEuPathDB" id="VectorBase:ASIC002739"/>
<evidence type="ECO:0000313" key="4">
    <source>
        <dbReference type="EnsemblMetazoa" id="ASIC002739-PA"/>
    </source>
</evidence>
<evidence type="ECO:0000256" key="2">
    <source>
        <dbReference type="SAM" id="SignalP"/>
    </source>
</evidence>
<sequence>MELRQLESFLHNLFHWITILTLLLAGSAPLLRADPETQIFRVDPLENQNRSEPSGTDRGAPKPYRFNLNPARAKRSPSRAEITYNNRLHDDGGGRQ</sequence>
<dbReference type="Proteomes" id="UP000030765">
    <property type="component" value="Unassembled WGS sequence"/>
</dbReference>
<feature type="region of interest" description="Disordered" evidence="1">
    <location>
        <begin position="42"/>
        <end position="96"/>
    </location>
</feature>
<keyword evidence="5" id="KW-1185">Reference proteome</keyword>
<dbReference type="AlphaFoldDB" id="A0A084VCW9"/>
<reference evidence="3 5" key="1">
    <citation type="journal article" date="2014" name="BMC Genomics">
        <title>Genome sequence of Anopheles sinensis provides insight into genetics basis of mosquito competence for malaria parasites.</title>
        <authorList>
            <person name="Zhou D."/>
            <person name="Zhang D."/>
            <person name="Ding G."/>
            <person name="Shi L."/>
            <person name="Hou Q."/>
            <person name="Ye Y."/>
            <person name="Xu Y."/>
            <person name="Zhou H."/>
            <person name="Xiong C."/>
            <person name="Li S."/>
            <person name="Yu J."/>
            <person name="Hong S."/>
            <person name="Yu X."/>
            <person name="Zou P."/>
            <person name="Chen C."/>
            <person name="Chang X."/>
            <person name="Wang W."/>
            <person name="Lv Y."/>
            <person name="Sun Y."/>
            <person name="Ma L."/>
            <person name="Shen B."/>
            <person name="Zhu C."/>
        </authorList>
    </citation>
    <scope>NUCLEOTIDE SEQUENCE [LARGE SCALE GENOMIC DNA]</scope>
</reference>
<keyword evidence="2" id="KW-0732">Signal</keyword>
<accession>A0A084VCW9</accession>
<gene>
    <name evidence="3" type="ORF">ZHAS_00002739</name>
</gene>
<proteinExistence type="predicted"/>
<dbReference type="EMBL" id="ATLV01010972">
    <property type="status" value="NOT_ANNOTATED_CDS"/>
    <property type="molecule type" value="Genomic_DNA"/>
</dbReference>